<dbReference type="EMBL" id="BMQA01000049">
    <property type="protein sequence ID" value="GGJ55409.1"/>
    <property type="molecule type" value="Genomic_DNA"/>
</dbReference>
<comment type="caution">
    <text evidence="2">The sequence shown here is derived from an EMBL/GenBank/DDBJ whole genome shotgun (WGS) entry which is preliminary data.</text>
</comment>
<feature type="region of interest" description="Disordered" evidence="1">
    <location>
        <begin position="1"/>
        <end position="68"/>
    </location>
</feature>
<dbReference type="AlphaFoldDB" id="A0A917LDI1"/>
<reference evidence="2" key="1">
    <citation type="journal article" date="2014" name="Int. J. Syst. Evol. Microbiol.">
        <title>Complete genome sequence of Corynebacterium casei LMG S-19264T (=DSM 44701T), isolated from a smear-ripened cheese.</title>
        <authorList>
            <consortium name="US DOE Joint Genome Institute (JGI-PGF)"/>
            <person name="Walter F."/>
            <person name="Albersmeier A."/>
            <person name="Kalinowski J."/>
            <person name="Ruckert C."/>
        </authorList>
    </citation>
    <scope>NUCLEOTIDE SEQUENCE</scope>
    <source>
        <strain evidence="2">JCM 3086</strain>
    </source>
</reference>
<reference evidence="2" key="2">
    <citation type="submission" date="2020-09" db="EMBL/GenBank/DDBJ databases">
        <authorList>
            <person name="Sun Q."/>
            <person name="Ohkuma M."/>
        </authorList>
    </citation>
    <scope>NUCLEOTIDE SEQUENCE</scope>
    <source>
        <strain evidence="2">JCM 3086</strain>
    </source>
</reference>
<gene>
    <name evidence="2" type="ORF">GCM10010121_077510</name>
</gene>
<evidence type="ECO:0000313" key="2">
    <source>
        <dbReference type="EMBL" id="GGJ55409.1"/>
    </source>
</evidence>
<name>A0A917LDI1_9ACTN</name>
<feature type="compositionally biased region" description="Pro residues" evidence="1">
    <location>
        <begin position="1"/>
        <end position="11"/>
    </location>
</feature>
<accession>A0A917LDI1</accession>
<sequence>MTKTYPSPPVELPLRLDSDPPPASECDVCRALDRERSEARAKGEMSKVSDLNVEIRNHPHKGRRRRRS</sequence>
<evidence type="ECO:0000313" key="3">
    <source>
        <dbReference type="Proteomes" id="UP000657574"/>
    </source>
</evidence>
<dbReference type="Proteomes" id="UP000657574">
    <property type="component" value="Unassembled WGS sequence"/>
</dbReference>
<proteinExistence type="predicted"/>
<evidence type="ECO:0000256" key="1">
    <source>
        <dbReference type="SAM" id="MobiDB-lite"/>
    </source>
</evidence>
<protein>
    <submittedName>
        <fullName evidence="2">Uncharacterized protein</fullName>
    </submittedName>
</protein>
<feature type="compositionally biased region" description="Basic residues" evidence="1">
    <location>
        <begin position="58"/>
        <end position="68"/>
    </location>
</feature>
<feature type="compositionally biased region" description="Basic and acidic residues" evidence="1">
    <location>
        <begin position="27"/>
        <end position="57"/>
    </location>
</feature>
<organism evidence="2 3">
    <name type="scientific">Streptomyces brasiliensis</name>
    <dbReference type="NCBI Taxonomy" id="1954"/>
    <lineage>
        <taxon>Bacteria</taxon>
        <taxon>Bacillati</taxon>
        <taxon>Actinomycetota</taxon>
        <taxon>Actinomycetes</taxon>
        <taxon>Kitasatosporales</taxon>
        <taxon>Streptomycetaceae</taxon>
        <taxon>Streptomyces</taxon>
    </lineage>
</organism>
<keyword evidence="3" id="KW-1185">Reference proteome</keyword>